<dbReference type="PROSITE" id="PS00134">
    <property type="entry name" value="TRYPSIN_HIS"/>
    <property type="match status" value="1"/>
</dbReference>
<sequence>MGRWKTTCLCILYLEIVTFFYTTTAAQNGSQCGGYCTDDVEKCKNRGGRIMGFCTNALACCDPLIHSAAKCGDVKRGQRIVDFKSPEFPASSSGDLTCLVKIDILKDNVATRVDFIQANMEGPAFAEGDNESGQCEADMIFLRGFETWAPPPRCGNLSGYSFLIDRDIPQAKGMTSLSILALMASPSYRWHIRVVQLVKTKSSSSKDKQNSVYHSTPPAHDDTPVFNKGKRSLSNEDLESKLSDEAGGPNWRMILNGEETHISRVPWQVSFRYKTESLSGEEVKETENKGCSPGEGSHFCGGSIIADQFILTASHCFYGTSKTSDMLHLPFVKAVVGDTNLCSDDSPTSSDHDVESVTMHYAYDGSLLINDIAVVKLKTRIKFKDHVTPVLLAATGDDFSEREALLSGWGDYLRPVSTKKNDTMEDDEEASEENETDFPTSTTEVTISTTTTPTTPTAFPTSTEVTTSTTPTTTSTATTPPSPPPTFVTTTSTSTAATTVETTTDFDYENITVSPPSSTTPPPPPPTTPLMESSSYTVSPLLLDPVTQFELDTPTILQSSKRFVIQNRTVCNARDLLQYSAASAASVEHYLKYQGVFESTLCTLGAPTTKNDERPVSTGKGDSGGALIVYVDQVPHVVGVVSYGVSENAEQEICNPGVNNGTRIGVLQIENRLVLGGGGAILVVAEPAVQDA</sequence>
<evidence type="ECO:0000256" key="1">
    <source>
        <dbReference type="ARBA" id="ARBA00023157"/>
    </source>
</evidence>
<keyword evidence="3" id="KW-0645">Protease</keyword>
<accession>A0A226E135</accession>
<name>A0A226E135_FOLCA</name>
<dbReference type="InterPro" id="IPR033116">
    <property type="entry name" value="TRYPSIN_SER"/>
</dbReference>
<feature type="region of interest" description="Disordered" evidence="4">
    <location>
        <begin position="512"/>
        <end position="533"/>
    </location>
</feature>
<feature type="compositionally biased region" description="Pro residues" evidence="4">
    <location>
        <begin position="518"/>
        <end position="528"/>
    </location>
</feature>
<dbReference type="SMART" id="SM00020">
    <property type="entry name" value="Tryp_SPc"/>
    <property type="match status" value="1"/>
</dbReference>
<dbReference type="SUPFAM" id="SSF50494">
    <property type="entry name" value="Trypsin-like serine proteases"/>
    <property type="match status" value="1"/>
</dbReference>
<evidence type="ECO:0000256" key="3">
    <source>
        <dbReference type="RuleBase" id="RU363034"/>
    </source>
</evidence>
<dbReference type="InterPro" id="IPR009003">
    <property type="entry name" value="Peptidase_S1_PA"/>
</dbReference>
<dbReference type="InterPro" id="IPR018114">
    <property type="entry name" value="TRYPSIN_HIS"/>
</dbReference>
<dbReference type="GO" id="GO:0004252">
    <property type="term" value="F:serine-type endopeptidase activity"/>
    <property type="evidence" value="ECO:0007669"/>
    <property type="project" value="InterPro"/>
</dbReference>
<feature type="compositionally biased region" description="Acidic residues" evidence="4">
    <location>
        <begin position="424"/>
        <end position="436"/>
    </location>
</feature>
<dbReference type="PROSITE" id="PS50240">
    <property type="entry name" value="TRYPSIN_DOM"/>
    <property type="match status" value="1"/>
</dbReference>
<feature type="signal peptide" evidence="5">
    <location>
        <begin position="1"/>
        <end position="25"/>
    </location>
</feature>
<proteinExistence type="inferred from homology"/>
<evidence type="ECO:0000256" key="2">
    <source>
        <dbReference type="ARBA" id="ARBA00024195"/>
    </source>
</evidence>
<dbReference type="STRING" id="158441.A0A226E135"/>
<dbReference type="AlphaFoldDB" id="A0A226E135"/>
<evidence type="ECO:0000256" key="5">
    <source>
        <dbReference type="SAM" id="SignalP"/>
    </source>
</evidence>
<protein>
    <submittedName>
        <fullName evidence="7">Chymotrypsin-1</fullName>
    </submittedName>
</protein>
<dbReference type="PRINTS" id="PR00722">
    <property type="entry name" value="CHYMOTRYPSIN"/>
</dbReference>
<feature type="compositionally biased region" description="Low complexity" evidence="4">
    <location>
        <begin position="437"/>
        <end position="479"/>
    </location>
</feature>
<evidence type="ECO:0000313" key="8">
    <source>
        <dbReference type="Proteomes" id="UP000198287"/>
    </source>
</evidence>
<organism evidence="7 8">
    <name type="scientific">Folsomia candida</name>
    <name type="common">Springtail</name>
    <dbReference type="NCBI Taxonomy" id="158441"/>
    <lineage>
        <taxon>Eukaryota</taxon>
        <taxon>Metazoa</taxon>
        <taxon>Ecdysozoa</taxon>
        <taxon>Arthropoda</taxon>
        <taxon>Hexapoda</taxon>
        <taxon>Collembola</taxon>
        <taxon>Entomobryomorpha</taxon>
        <taxon>Isotomoidea</taxon>
        <taxon>Isotomidae</taxon>
        <taxon>Proisotominae</taxon>
        <taxon>Folsomia</taxon>
    </lineage>
</organism>
<dbReference type="EMBL" id="LNIX01000008">
    <property type="protein sequence ID" value="OXA50687.1"/>
    <property type="molecule type" value="Genomic_DNA"/>
</dbReference>
<reference evidence="7 8" key="1">
    <citation type="submission" date="2015-12" db="EMBL/GenBank/DDBJ databases">
        <title>The genome of Folsomia candida.</title>
        <authorList>
            <person name="Faddeeva A."/>
            <person name="Derks M.F."/>
            <person name="Anvar Y."/>
            <person name="Smit S."/>
            <person name="Van Straalen N."/>
            <person name="Roelofs D."/>
        </authorList>
    </citation>
    <scope>NUCLEOTIDE SEQUENCE [LARGE SCALE GENOMIC DNA]</scope>
    <source>
        <strain evidence="7 8">VU population</strain>
        <tissue evidence="7">Whole body</tissue>
    </source>
</reference>
<keyword evidence="1" id="KW-1015">Disulfide bond</keyword>
<dbReference type="PANTHER" id="PTHR24256">
    <property type="entry name" value="TRYPTASE-RELATED"/>
    <property type="match status" value="1"/>
</dbReference>
<dbReference type="Gene3D" id="2.40.10.10">
    <property type="entry name" value="Trypsin-like serine proteases"/>
    <property type="match status" value="2"/>
</dbReference>
<dbReference type="InterPro" id="IPR043504">
    <property type="entry name" value="Peptidase_S1_PA_chymotrypsin"/>
</dbReference>
<keyword evidence="3" id="KW-0720">Serine protease</keyword>
<comment type="similarity">
    <text evidence="2">Belongs to the peptidase S1 family. CLIP subfamily.</text>
</comment>
<gene>
    <name evidence="7" type="ORF">Fcan01_14250</name>
</gene>
<keyword evidence="5" id="KW-0732">Signal</keyword>
<dbReference type="Proteomes" id="UP000198287">
    <property type="component" value="Unassembled WGS sequence"/>
</dbReference>
<dbReference type="Pfam" id="PF00089">
    <property type="entry name" value="Trypsin"/>
    <property type="match status" value="1"/>
</dbReference>
<dbReference type="InterPro" id="IPR001314">
    <property type="entry name" value="Peptidase_S1A"/>
</dbReference>
<comment type="caution">
    <text evidence="7">The sequence shown here is derived from an EMBL/GenBank/DDBJ whole genome shotgun (WGS) entry which is preliminary data.</text>
</comment>
<dbReference type="GO" id="GO:0006508">
    <property type="term" value="P:proteolysis"/>
    <property type="evidence" value="ECO:0007669"/>
    <property type="project" value="UniProtKB-KW"/>
</dbReference>
<dbReference type="InterPro" id="IPR001254">
    <property type="entry name" value="Trypsin_dom"/>
</dbReference>
<evidence type="ECO:0000259" key="6">
    <source>
        <dbReference type="PROSITE" id="PS50240"/>
    </source>
</evidence>
<dbReference type="CDD" id="cd00190">
    <property type="entry name" value="Tryp_SPc"/>
    <property type="match status" value="1"/>
</dbReference>
<evidence type="ECO:0000256" key="4">
    <source>
        <dbReference type="SAM" id="MobiDB-lite"/>
    </source>
</evidence>
<feature type="domain" description="Peptidase S1" evidence="6">
    <location>
        <begin position="254"/>
        <end position="692"/>
    </location>
</feature>
<keyword evidence="8" id="KW-1185">Reference proteome</keyword>
<evidence type="ECO:0000313" key="7">
    <source>
        <dbReference type="EMBL" id="OXA50687.1"/>
    </source>
</evidence>
<dbReference type="PROSITE" id="PS00135">
    <property type="entry name" value="TRYPSIN_SER"/>
    <property type="match status" value="1"/>
</dbReference>
<feature type="chain" id="PRO_5012240255" evidence="5">
    <location>
        <begin position="26"/>
        <end position="692"/>
    </location>
</feature>
<feature type="region of interest" description="Disordered" evidence="4">
    <location>
        <begin position="417"/>
        <end position="495"/>
    </location>
</feature>
<feature type="region of interest" description="Disordered" evidence="4">
    <location>
        <begin position="203"/>
        <end position="245"/>
    </location>
</feature>
<keyword evidence="3" id="KW-0378">Hydrolase</keyword>
<dbReference type="InterPro" id="IPR051487">
    <property type="entry name" value="Ser/Thr_Proteases_Immune/Dev"/>
</dbReference>
<dbReference type="FunFam" id="2.40.10.10:FF:000068">
    <property type="entry name" value="transmembrane protease serine 2"/>
    <property type="match status" value="1"/>
</dbReference>